<organism evidence="1 2">
    <name type="scientific">Aureimonas fodinaquatilis</name>
    <dbReference type="NCBI Taxonomy" id="2565783"/>
    <lineage>
        <taxon>Bacteria</taxon>
        <taxon>Pseudomonadati</taxon>
        <taxon>Pseudomonadota</taxon>
        <taxon>Alphaproteobacteria</taxon>
        <taxon>Hyphomicrobiales</taxon>
        <taxon>Aurantimonadaceae</taxon>
        <taxon>Aureimonas</taxon>
    </lineage>
</organism>
<dbReference type="OrthoDB" id="8716700at2"/>
<name>A0A5B0DSM9_9HYPH</name>
<keyword evidence="1" id="KW-0378">Hydrolase</keyword>
<comment type="caution">
    <text evidence="1">The sequence shown here is derived from an EMBL/GenBank/DDBJ whole genome shotgun (WGS) entry which is preliminary data.</text>
</comment>
<dbReference type="NCBIfam" id="TIGR02017">
    <property type="entry name" value="hutG_amidohyd"/>
    <property type="match status" value="1"/>
</dbReference>
<sequence>MSAVRVQPGNSPVILAFPHSGTHVPPEIFSRLNTEGQVLRDTDWHLHRLYDGLLPGATIVAAQFHRYVIDANRDPLGASLYPGQNTTGLIPLTNFDGKPIWQRGQEPTELDRELRLEQFFAPYHAALSREIARVKALHGTAILYDCHSIRSIIPFLFEGRLPDLNLGTNSGQTCAPELEAAAGRVVASAAGFSHVVNGRFRGGWTTRHYGQPHANVHAVQMELAQSTHLNTETPPFAYDEAKADGLRLHLSDLLKELETLAPELPRG</sequence>
<reference evidence="1 2" key="1">
    <citation type="submission" date="2019-08" db="EMBL/GenBank/DDBJ databases">
        <title>Aureimonas fodiniaquatilis sp. nov., isolated from a coal mine wastewater.</title>
        <authorList>
            <person name="Kim W."/>
        </authorList>
    </citation>
    <scope>NUCLEOTIDE SEQUENCE [LARGE SCALE GENOMIC DNA]</scope>
    <source>
        <strain evidence="1 2">CAU 1482</strain>
    </source>
</reference>
<dbReference type="Pfam" id="PF05013">
    <property type="entry name" value="FGase"/>
    <property type="match status" value="1"/>
</dbReference>
<evidence type="ECO:0000313" key="1">
    <source>
        <dbReference type="EMBL" id="KAA0969393.1"/>
    </source>
</evidence>
<evidence type="ECO:0000313" key="2">
    <source>
        <dbReference type="Proteomes" id="UP000324738"/>
    </source>
</evidence>
<dbReference type="Gene3D" id="3.40.630.40">
    <property type="entry name" value="Zn-dependent exopeptidases"/>
    <property type="match status" value="1"/>
</dbReference>
<dbReference type="RefSeq" id="WP_149300678.1">
    <property type="nucleotide sequence ID" value="NZ_VTWH01000003.1"/>
</dbReference>
<accession>A0A5B0DSM9</accession>
<dbReference type="InterPro" id="IPR010247">
    <property type="entry name" value="HutG_amidohyd"/>
</dbReference>
<protein>
    <submittedName>
        <fullName evidence="1">N-formylglutamate deformylase</fullName>
        <ecNumber evidence="1">3.5.1.68</ecNumber>
    </submittedName>
</protein>
<dbReference type="Proteomes" id="UP000324738">
    <property type="component" value="Unassembled WGS sequence"/>
</dbReference>
<keyword evidence="2" id="KW-1185">Reference proteome</keyword>
<dbReference type="EMBL" id="VTWH01000003">
    <property type="protein sequence ID" value="KAA0969393.1"/>
    <property type="molecule type" value="Genomic_DNA"/>
</dbReference>
<dbReference type="SUPFAM" id="SSF53187">
    <property type="entry name" value="Zn-dependent exopeptidases"/>
    <property type="match status" value="1"/>
</dbReference>
<dbReference type="EC" id="3.5.1.68" evidence="1"/>
<dbReference type="AlphaFoldDB" id="A0A5B0DSM9"/>
<gene>
    <name evidence="1" type="primary">hutG</name>
    <name evidence="1" type="ORF">FPY71_12640</name>
</gene>
<dbReference type="GO" id="GO:0050129">
    <property type="term" value="F:N-formylglutamate deformylase activity"/>
    <property type="evidence" value="ECO:0007669"/>
    <property type="project" value="UniProtKB-EC"/>
</dbReference>
<proteinExistence type="predicted"/>
<dbReference type="InterPro" id="IPR007709">
    <property type="entry name" value="N-FG_amidohydro"/>
</dbReference>